<name>A0ABD1E1G4_HYPHA</name>
<dbReference type="PROSITE" id="PS50966">
    <property type="entry name" value="ZF_SWIM"/>
    <property type="match status" value="1"/>
</dbReference>
<dbReference type="AlphaFoldDB" id="A0ABD1E1G4"/>
<keyword evidence="1" id="KW-0863">Zinc-finger</keyword>
<organism evidence="3 4">
    <name type="scientific">Hypothenemus hampei</name>
    <name type="common">Coffee berry borer</name>
    <dbReference type="NCBI Taxonomy" id="57062"/>
    <lineage>
        <taxon>Eukaryota</taxon>
        <taxon>Metazoa</taxon>
        <taxon>Ecdysozoa</taxon>
        <taxon>Arthropoda</taxon>
        <taxon>Hexapoda</taxon>
        <taxon>Insecta</taxon>
        <taxon>Pterygota</taxon>
        <taxon>Neoptera</taxon>
        <taxon>Endopterygota</taxon>
        <taxon>Coleoptera</taxon>
        <taxon>Polyphaga</taxon>
        <taxon>Cucujiformia</taxon>
        <taxon>Curculionidae</taxon>
        <taxon>Scolytinae</taxon>
        <taxon>Hypothenemus</taxon>
    </lineage>
</organism>
<comment type="caution">
    <text evidence="3">The sequence shown here is derived from an EMBL/GenBank/DDBJ whole genome shotgun (WGS) entry which is preliminary data.</text>
</comment>
<dbReference type="EMBL" id="JBDJPC010000014">
    <property type="protein sequence ID" value="KAL1488511.1"/>
    <property type="molecule type" value="Genomic_DNA"/>
</dbReference>
<dbReference type="Proteomes" id="UP001566132">
    <property type="component" value="Unassembled WGS sequence"/>
</dbReference>
<accession>A0ABD1E1G4</accession>
<proteinExistence type="predicted"/>
<evidence type="ECO:0000313" key="3">
    <source>
        <dbReference type="EMBL" id="KAL1488511.1"/>
    </source>
</evidence>
<evidence type="ECO:0000313" key="4">
    <source>
        <dbReference type="Proteomes" id="UP001566132"/>
    </source>
</evidence>
<dbReference type="InterPro" id="IPR007527">
    <property type="entry name" value="Znf_SWIM"/>
</dbReference>
<evidence type="ECO:0000259" key="2">
    <source>
        <dbReference type="PROSITE" id="PS50966"/>
    </source>
</evidence>
<reference evidence="3 4" key="1">
    <citation type="submission" date="2024-05" db="EMBL/GenBank/DDBJ databases">
        <title>Genetic variation in Jamaican populations of the coffee berry borer (Hypothenemus hampei).</title>
        <authorList>
            <person name="Errbii M."/>
            <person name="Myrie A."/>
        </authorList>
    </citation>
    <scope>NUCLEOTIDE SEQUENCE [LARGE SCALE GENOMIC DNA]</scope>
    <source>
        <strain evidence="3">JA-Hopewell-2020-01-JO</strain>
        <tissue evidence="3">Whole body</tissue>
    </source>
</reference>
<keyword evidence="1" id="KW-0862">Zinc</keyword>
<dbReference type="GO" id="GO:0008270">
    <property type="term" value="F:zinc ion binding"/>
    <property type="evidence" value="ECO:0007669"/>
    <property type="project" value="UniProtKB-KW"/>
</dbReference>
<sequence>MWRIDCVIYCTCRAGARTLGTCGHVIAVLWFLGYARHNENIKYPSTRLLQTVDDAENRE</sequence>
<evidence type="ECO:0000256" key="1">
    <source>
        <dbReference type="PROSITE-ProRule" id="PRU00325"/>
    </source>
</evidence>
<keyword evidence="1" id="KW-0479">Metal-binding</keyword>
<gene>
    <name evidence="3" type="ORF">ABEB36_014976</name>
</gene>
<keyword evidence="4" id="KW-1185">Reference proteome</keyword>
<protein>
    <recommendedName>
        <fullName evidence="2">SWIM-type domain-containing protein</fullName>
    </recommendedName>
</protein>
<feature type="domain" description="SWIM-type" evidence="2">
    <location>
        <begin position="2"/>
        <end position="33"/>
    </location>
</feature>